<dbReference type="InterPro" id="IPR015655">
    <property type="entry name" value="PP2C"/>
</dbReference>
<dbReference type="SUPFAM" id="SSF81606">
    <property type="entry name" value="PP2C-like"/>
    <property type="match status" value="1"/>
</dbReference>
<organism evidence="2 3">
    <name type="scientific">Polarella glacialis</name>
    <name type="common">Dinoflagellate</name>
    <dbReference type="NCBI Taxonomy" id="89957"/>
    <lineage>
        <taxon>Eukaryota</taxon>
        <taxon>Sar</taxon>
        <taxon>Alveolata</taxon>
        <taxon>Dinophyceae</taxon>
        <taxon>Suessiales</taxon>
        <taxon>Suessiaceae</taxon>
        <taxon>Polarella</taxon>
    </lineage>
</organism>
<protein>
    <recommendedName>
        <fullName evidence="1">PPM-type phosphatase domain-containing protein</fullName>
    </recommendedName>
</protein>
<keyword evidence="3" id="KW-1185">Reference proteome</keyword>
<dbReference type="PANTHER" id="PTHR47992">
    <property type="entry name" value="PROTEIN PHOSPHATASE"/>
    <property type="match status" value="1"/>
</dbReference>
<dbReference type="Gene3D" id="3.60.40.10">
    <property type="entry name" value="PPM-type phosphatase domain"/>
    <property type="match status" value="1"/>
</dbReference>
<gene>
    <name evidence="2" type="ORF">PGLA1383_LOCUS51358</name>
</gene>
<dbReference type="PROSITE" id="PS51746">
    <property type="entry name" value="PPM_2"/>
    <property type="match status" value="1"/>
</dbReference>
<dbReference type="Proteomes" id="UP000654075">
    <property type="component" value="Unassembled WGS sequence"/>
</dbReference>
<dbReference type="CDD" id="cd00143">
    <property type="entry name" value="PP2Cc"/>
    <property type="match status" value="1"/>
</dbReference>
<accession>A0A813HCY2</accession>
<sequence>VLDCGWIVCVACDGHGEQGEVISERATRMLPLFLSTHLPAMGLAEALPLAFGEAQADLERCFSSAQAFSGATVAACCLHAESQEVWVAHVGDSRAVLADLDSGVSQFVTMDHKAHDPEEYSRLQAAGAQVIEKRYEDNEVVSRVFIPKTGVPGLAMSRSLGDGCLK</sequence>
<dbReference type="EMBL" id="CAJNNV010031349">
    <property type="protein sequence ID" value="CAE8635783.1"/>
    <property type="molecule type" value="Genomic_DNA"/>
</dbReference>
<comment type="caution">
    <text evidence="2">The sequence shown here is derived from an EMBL/GenBank/DDBJ whole genome shotgun (WGS) entry which is preliminary data.</text>
</comment>
<dbReference type="InterPro" id="IPR036457">
    <property type="entry name" value="PPM-type-like_dom_sf"/>
</dbReference>
<reference evidence="2" key="1">
    <citation type="submission" date="2021-02" db="EMBL/GenBank/DDBJ databases">
        <authorList>
            <person name="Dougan E. K."/>
            <person name="Rhodes N."/>
            <person name="Thang M."/>
            <person name="Chan C."/>
        </authorList>
    </citation>
    <scope>NUCLEOTIDE SEQUENCE</scope>
</reference>
<feature type="domain" description="PPM-type phosphatase" evidence="1">
    <location>
        <begin position="1"/>
        <end position="166"/>
    </location>
</feature>
<feature type="non-terminal residue" evidence="2">
    <location>
        <position position="1"/>
    </location>
</feature>
<evidence type="ECO:0000259" key="1">
    <source>
        <dbReference type="PROSITE" id="PS51746"/>
    </source>
</evidence>
<dbReference type="Pfam" id="PF00481">
    <property type="entry name" value="PP2C"/>
    <property type="match status" value="1"/>
</dbReference>
<dbReference type="InterPro" id="IPR001932">
    <property type="entry name" value="PPM-type_phosphatase-like_dom"/>
</dbReference>
<dbReference type="AlphaFoldDB" id="A0A813HCY2"/>
<dbReference type="GO" id="GO:0004722">
    <property type="term" value="F:protein serine/threonine phosphatase activity"/>
    <property type="evidence" value="ECO:0007669"/>
    <property type="project" value="InterPro"/>
</dbReference>
<evidence type="ECO:0000313" key="3">
    <source>
        <dbReference type="Proteomes" id="UP000654075"/>
    </source>
</evidence>
<dbReference type="OrthoDB" id="411031at2759"/>
<proteinExistence type="predicted"/>
<evidence type="ECO:0000313" key="2">
    <source>
        <dbReference type="EMBL" id="CAE8635783.1"/>
    </source>
</evidence>
<name>A0A813HCY2_POLGL</name>
<feature type="non-terminal residue" evidence="2">
    <location>
        <position position="166"/>
    </location>
</feature>